<feature type="signal peptide" evidence="1">
    <location>
        <begin position="1"/>
        <end position="20"/>
    </location>
</feature>
<gene>
    <name evidence="2" type="ORF">D1224_02630</name>
</gene>
<dbReference type="RefSeq" id="WP_119378378.1">
    <property type="nucleotide sequence ID" value="NZ_QWGB01000004.1"/>
</dbReference>
<name>A0A399R944_9PROT</name>
<keyword evidence="3" id="KW-1185">Reference proteome</keyword>
<sequence>MTLKPLMFAASALTLVVAGCATPETGAAGETASAPVSGEADILTSVSDFAELDAEGLSWNGYMESFLEGYFELNPTFAVSQGRHEFDGELPDWSDAGLEAQILFRQFAIELAQEMDAASLSEADAFERQYVINTMKGELFWLTEADQPHLNPSFYLGPLGPSVYVARPYADPETRMKAFIEYAKNVPEAAAQAKANLKLPMPATYVKLGTAGFIGLADHYETGARDAFAEVQHEALTAEYDAVVAEAAAAMRSVADYIESEPGTEDGYALGPEKFANMIALTEGVGISLEELEAIGRADLKANQDALAEACAVFAPGANMADCMAKMAANKPENGPVQEARDSLPALKQFLIDEDIVSIPGTEEALVAESPPYRRQNSAYISIPGPYEEGMPSVYYISPPDPSWDEATRAEYIPGKMDLLGTTIHEVWPGHFLNFLHANRSDSVFGQMFVGYAFAEGWAHYTEEMMLDAGLHDGDPETKIGQLSNALLRNCRYLSTIGLHTQGWSIDDSYELFRKECYIDRGNALQQAARGTYDPAYLNYTMGKLMIRKLRNDWVAVNYPDATGTEGWKEFHDEFLSYGGPNIPQVRQAMMGEEEARAVFGE</sequence>
<comment type="caution">
    <text evidence="2">The sequence shown here is derived from an EMBL/GenBank/DDBJ whole genome shotgun (WGS) entry which is preliminary data.</text>
</comment>
<reference evidence="2 3" key="1">
    <citation type="submission" date="2018-08" db="EMBL/GenBank/DDBJ databases">
        <title>Henriciella mobilis sp. nov., isolated from seawater.</title>
        <authorList>
            <person name="Cheng H."/>
            <person name="Wu Y.-H."/>
            <person name="Xu X.-W."/>
            <person name="Guo L.-L."/>
        </authorList>
    </citation>
    <scope>NUCLEOTIDE SEQUENCE [LARGE SCALE GENOMIC DNA]</scope>
    <source>
        <strain evidence="2 3">CCUG66934</strain>
    </source>
</reference>
<accession>A0A399R944</accession>
<dbReference type="Pfam" id="PF05960">
    <property type="entry name" value="DUF885"/>
    <property type="match status" value="1"/>
</dbReference>
<dbReference type="InterPro" id="IPR010281">
    <property type="entry name" value="DUF885"/>
</dbReference>
<feature type="chain" id="PRO_5017356422" evidence="1">
    <location>
        <begin position="21"/>
        <end position="602"/>
    </location>
</feature>
<dbReference type="PROSITE" id="PS51257">
    <property type="entry name" value="PROKAR_LIPOPROTEIN"/>
    <property type="match status" value="1"/>
</dbReference>
<protein>
    <submittedName>
        <fullName evidence="2">DUF885 domain-containing protein</fullName>
    </submittedName>
</protein>
<evidence type="ECO:0000313" key="3">
    <source>
        <dbReference type="Proteomes" id="UP000265431"/>
    </source>
</evidence>
<dbReference type="PANTHER" id="PTHR33361">
    <property type="entry name" value="GLR0591 PROTEIN"/>
    <property type="match status" value="1"/>
</dbReference>
<dbReference type="AlphaFoldDB" id="A0A399R944"/>
<keyword evidence="1" id="KW-0732">Signal</keyword>
<proteinExistence type="predicted"/>
<dbReference type="OrthoDB" id="9769898at2"/>
<dbReference type="PANTHER" id="PTHR33361:SF15">
    <property type="entry name" value="DUF885 FAMILY LIPOPROTEIN"/>
    <property type="match status" value="1"/>
</dbReference>
<dbReference type="EMBL" id="QWGB01000004">
    <property type="protein sequence ID" value="RIJ26029.1"/>
    <property type="molecule type" value="Genomic_DNA"/>
</dbReference>
<evidence type="ECO:0000313" key="2">
    <source>
        <dbReference type="EMBL" id="RIJ26029.1"/>
    </source>
</evidence>
<dbReference type="Proteomes" id="UP000265431">
    <property type="component" value="Unassembled WGS sequence"/>
</dbReference>
<organism evidence="2 3">
    <name type="scientific">Henriciella barbarensis</name>
    <dbReference type="NCBI Taxonomy" id="86342"/>
    <lineage>
        <taxon>Bacteria</taxon>
        <taxon>Pseudomonadati</taxon>
        <taxon>Pseudomonadota</taxon>
        <taxon>Alphaproteobacteria</taxon>
        <taxon>Hyphomonadales</taxon>
        <taxon>Hyphomonadaceae</taxon>
        <taxon>Henriciella</taxon>
    </lineage>
</organism>
<evidence type="ECO:0000256" key="1">
    <source>
        <dbReference type="SAM" id="SignalP"/>
    </source>
</evidence>